<proteinExistence type="predicted"/>
<comment type="caution">
    <text evidence="1">The sequence shown here is derived from an EMBL/GenBank/DDBJ whole genome shotgun (WGS) entry which is preliminary data.</text>
</comment>
<evidence type="ECO:0000313" key="2">
    <source>
        <dbReference type="Proteomes" id="UP000603200"/>
    </source>
</evidence>
<gene>
    <name evidence="1" type="ORF">Ahu01nite_094180</name>
</gene>
<organism evidence="1 2">
    <name type="scientific">Winogradskya humida</name>
    <dbReference type="NCBI Taxonomy" id="113566"/>
    <lineage>
        <taxon>Bacteria</taxon>
        <taxon>Bacillati</taxon>
        <taxon>Actinomycetota</taxon>
        <taxon>Actinomycetes</taxon>
        <taxon>Micromonosporales</taxon>
        <taxon>Micromonosporaceae</taxon>
        <taxon>Winogradskya</taxon>
    </lineage>
</organism>
<sequence length="464" mass="51913">MRRWGLRADDECASAAELVFLVSSRDDVGARTADQFEWQAAMAAADCLRLYWEELGADSAFRETIKIRIVCEHHEDWTVVYYADATLVSAKHYGENFSPYSTINSLMDEGGVAHLFSSWLALREKPTTRLVTATGASGDTAKLLELARVAMERRLDSVGLDPTPEQVDTLERFHQALLKHSAGYRDHWAKVDGFRPGESATGTQQRQLIRFLSGFMFQYNPVNRHVIADAAPTRFVLPLLNRLGIMADPGPVWVAVLGLVRQRMRSRGPTPSGGLLPVRPLGSGGGTVTPAEAEAMLVARIVTLTDIDQVIQQAITRPTGFANLRRLVRFSRLAIKMEAGSCPDTMIELAERLHREWLNYWRDHDLDPTARSRKRRLERDLLRISVKATVLVRQRDAAWGPTLWQQLETELERSQDILPPGIDVSLALGGLCDLASNGEVWFSESFDVDHEQARRRSARGGDDS</sequence>
<dbReference type="Proteomes" id="UP000603200">
    <property type="component" value="Unassembled WGS sequence"/>
</dbReference>
<dbReference type="EMBL" id="BOMN01000142">
    <property type="protein sequence ID" value="GIE26316.1"/>
    <property type="molecule type" value="Genomic_DNA"/>
</dbReference>
<reference evidence="1 2" key="1">
    <citation type="submission" date="2021-01" db="EMBL/GenBank/DDBJ databases">
        <title>Whole genome shotgun sequence of Actinoplanes humidus NBRC 14915.</title>
        <authorList>
            <person name="Komaki H."/>
            <person name="Tamura T."/>
        </authorList>
    </citation>
    <scope>NUCLEOTIDE SEQUENCE [LARGE SCALE GENOMIC DNA]</scope>
    <source>
        <strain evidence="1 2">NBRC 14915</strain>
    </source>
</reference>
<protein>
    <submittedName>
        <fullName evidence="1">Uncharacterized protein</fullName>
    </submittedName>
</protein>
<keyword evidence="2" id="KW-1185">Reference proteome</keyword>
<evidence type="ECO:0000313" key="1">
    <source>
        <dbReference type="EMBL" id="GIE26316.1"/>
    </source>
</evidence>
<name>A0ABQ4A634_9ACTN</name>
<accession>A0ABQ4A634</accession>